<dbReference type="eggNOG" id="arCOG00132">
    <property type="taxonomic scope" value="Archaea"/>
</dbReference>
<keyword evidence="1" id="KW-0812">Transmembrane</keyword>
<feature type="transmembrane region" description="Helical" evidence="1">
    <location>
        <begin position="263"/>
        <end position="279"/>
    </location>
</feature>
<dbReference type="Proteomes" id="UP000001037">
    <property type="component" value="Chromosome"/>
</dbReference>
<evidence type="ECO:0000256" key="1">
    <source>
        <dbReference type="SAM" id="Phobius"/>
    </source>
</evidence>
<feature type="transmembrane region" description="Helical" evidence="1">
    <location>
        <begin position="12"/>
        <end position="31"/>
    </location>
</feature>
<feature type="transmembrane region" description="Helical" evidence="1">
    <location>
        <begin position="146"/>
        <end position="165"/>
    </location>
</feature>
<dbReference type="Gene3D" id="1.20.1250.20">
    <property type="entry name" value="MFS general substrate transporter like domains"/>
    <property type="match status" value="1"/>
</dbReference>
<dbReference type="AlphaFoldDB" id="G0ECX2"/>
<dbReference type="EMBL" id="CP002838">
    <property type="protein sequence ID" value="AEM39692.1"/>
    <property type="molecule type" value="Genomic_DNA"/>
</dbReference>
<organism evidence="2 3">
    <name type="scientific">Pyrolobus fumarii (strain DSM 11204 / 1A)</name>
    <dbReference type="NCBI Taxonomy" id="694429"/>
    <lineage>
        <taxon>Archaea</taxon>
        <taxon>Thermoproteota</taxon>
        <taxon>Thermoprotei</taxon>
        <taxon>Desulfurococcales</taxon>
        <taxon>Pyrodictiaceae</taxon>
        <taxon>Pyrolobus</taxon>
    </lineage>
</organism>
<gene>
    <name evidence="2" type="ordered locus">Pyrfu_1838</name>
</gene>
<dbReference type="RefSeq" id="WP_014027369.1">
    <property type="nucleotide sequence ID" value="NC_015931.1"/>
</dbReference>
<dbReference type="SUPFAM" id="SSF103473">
    <property type="entry name" value="MFS general substrate transporter"/>
    <property type="match status" value="1"/>
</dbReference>
<dbReference type="HOGENOM" id="CLU_671969_0_0_2"/>
<proteinExistence type="predicted"/>
<dbReference type="STRING" id="694429.Pyrfu_1838"/>
<accession>G0ECX2</accession>
<feature type="transmembrane region" description="Helical" evidence="1">
    <location>
        <begin position="382"/>
        <end position="399"/>
    </location>
</feature>
<sequence>MPISKERRQEIAYYFSVINPLYIVIPVYSLYLAEPGVSASLLDLMHGMHVVLAIFAVFTIVLQPLAAYLVADRVSRKGSWLLALLFFKAGVLAYVIDKSPARLVIADAVYKLGLAFRGLNPEVIVYEALKERGEERVARVLIRGELFSLVAAGLFLVFGEVLAAYDPQLPVIASILVLFVMFVVSLVFMEDVRHYQSSARGGDGRYPGFWRAAADFAKLFSRGESLPAVLAIYAIVVTGYVLAPSSILLLYKWLPGSHAMLEAVLYTVAGTTALLLAHLTLRLSGQHTGDALASVALPAIALCAVTPLLVVGDTLVTSIIVFLLLMLIPRVYRPLLFTYLQRFIDGRLRATVNSLLFSTASLAALAVPVLGGMLGFNTIEGMLHLILGFNAVLLLACILRRPLAHASQS</sequence>
<feature type="transmembrane region" description="Helical" evidence="1">
    <location>
        <begin position="51"/>
        <end position="71"/>
    </location>
</feature>
<keyword evidence="1" id="KW-0472">Membrane</keyword>
<feature type="transmembrane region" description="Helical" evidence="1">
    <location>
        <begin position="291"/>
        <end position="309"/>
    </location>
</feature>
<evidence type="ECO:0000313" key="2">
    <source>
        <dbReference type="EMBL" id="AEM39692.1"/>
    </source>
</evidence>
<dbReference type="InParanoid" id="G0ECX2"/>
<dbReference type="InterPro" id="IPR053160">
    <property type="entry name" value="MFS_DHA3_Transporter"/>
</dbReference>
<feature type="transmembrane region" description="Helical" evidence="1">
    <location>
        <begin position="315"/>
        <end position="332"/>
    </location>
</feature>
<dbReference type="KEGG" id="pfm:Pyrfu_1838"/>
<reference evidence="2 3" key="1">
    <citation type="journal article" date="2011" name="Stand. Genomic Sci.">
        <title>Complete genome sequence of the hyperthermophilic chemolithoautotroph Pyrolobus fumarii type strain (1A).</title>
        <authorList>
            <person name="Anderson I."/>
            <person name="Goker M."/>
            <person name="Nolan M."/>
            <person name="Lucas S."/>
            <person name="Hammon N."/>
            <person name="Deshpande S."/>
            <person name="Cheng J.F."/>
            <person name="Tapia R."/>
            <person name="Han C."/>
            <person name="Goodwin L."/>
            <person name="Pitluck S."/>
            <person name="Huntemann M."/>
            <person name="Liolios K."/>
            <person name="Ivanova N."/>
            <person name="Pagani I."/>
            <person name="Mavromatis K."/>
            <person name="Ovchinikova G."/>
            <person name="Pati A."/>
            <person name="Chen A."/>
            <person name="Palaniappan K."/>
            <person name="Land M."/>
            <person name="Hauser L."/>
            <person name="Brambilla E.M."/>
            <person name="Huber H."/>
            <person name="Yasawong M."/>
            <person name="Rohde M."/>
            <person name="Spring S."/>
            <person name="Abt B."/>
            <person name="Sikorski J."/>
            <person name="Wirth R."/>
            <person name="Detter J.C."/>
            <person name="Woyke T."/>
            <person name="Bristow J."/>
            <person name="Eisen J.A."/>
            <person name="Markowitz V."/>
            <person name="Hugenholtz P."/>
            <person name="Kyrpides N.C."/>
            <person name="Klenk H.P."/>
            <person name="Lapidus A."/>
        </authorList>
    </citation>
    <scope>NUCLEOTIDE SEQUENCE [LARGE SCALE GENOMIC DNA]</scope>
    <source>
        <strain evidence="3">DSM 11204 / 1A</strain>
    </source>
</reference>
<feature type="transmembrane region" description="Helical" evidence="1">
    <location>
        <begin position="171"/>
        <end position="189"/>
    </location>
</feature>
<dbReference type="GeneID" id="11138174"/>
<dbReference type="PANTHER" id="PTHR23530">
    <property type="entry name" value="TRANSPORT PROTEIN-RELATED"/>
    <property type="match status" value="1"/>
</dbReference>
<protein>
    <recommendedName>
        <fullName evidence="4">Major facilitator superfamily MFS_1</fullName>
    </recommendedName>
</protein>
<dbReference type="InterPro" id="IPR036259">
    <property type="entry name" value="MFS_trans_sf"/>
</dbReference>
<name>G0ECX2_PYRF1</name>
<dbReference type="PANTHER" id="PTHR23530:SF1">
    <property type="entry name" value="PERMEASE, MAJOR FACILITATOR SUPERFAMILY-RELATED"/>
    <property type="match status" value="1"/>
</dbReference>
<feature type="transmembrane region" description="Helical" evidence="1">
    <location>
        <begin position="352"/>
        <end position="376"/>
    </location>
</feature>
<keyword evidence="3" id="KW-1185">Reference proteome</keyword>
<evidence type="ECO:0000313" key="3">
    <source>
        <dbReference type="Proteomes" id="UP000001037"/>
    </source>
</evidence>
<feature type="transmembrane region" description="Helical" evidence="1">
    <location>
        <begin position="228"/>
        <end position="251"/>
    </location>
</feature>
<evidence type="ECO:0008006" key="4">
    <source>
        <dbReference type="Google" id="ProtNLM"/>
    </source>
</evidence>
<keyword evidence="1" id="KW-1133">Transmembrane helix</keyword>